<comment type="caution">
    <text evidence="1">The sequence shown here is derived from an EMBL/GenBank/DDBJ whole genome shotgun (WGS) entry which is preliminary data.</text>
</comment>
<dbReference type="Proteomes" id="UP000286912">
    <property type="component" value="Unassembled WGS sequence"/>
</dbReference>
<evidence type="ECO:0000313" key="2">
    <source>
        <dbReference type="Proteomes" id="UP000286912"/>
    </source>
</evidence>
<proteinExistence type="predicted"/>
<dbReference type="AlphaFoldDB" id="A0A3S0Z121"/>
<dbReference type="OrthoDB" id="7068834at2"/>
<name>A0A3S0Z121_9GAMM</name>
<reference evidence="1 2" key="1">
    <citation type="submission" date="2018-12" db="EMBL/GenBank/DDBJ databases">
        <title>three novel Halomonas strain isolated from plants.</title>
        <authorList>
            <person name="Sun C."/>
        </authorList>
    </citation>
    <scope>NUCLEOTIDE SEQUENCE [LARGE SCALE GENOMIC DNA]</scope>
    <source>
        <strain evidence="1 2">RC</strain>
    </source>
</reference>
<accession>A0A3S0Z121</accession>
<gene>
    <name evidence="1" type="ORF">ELY37_03055</name>
</gene>
<organism evidence="1 2">
    <name type="scientific">Vreelandella populi</name>
    <dbReference type="NCBI Taxonomy" id="2498858"/>
    <lineage>
        <taxon>Bacteria</taxon>
        <taxon>Pseudomonadati</taxon>
        <taxon>Pseudomonadota</taxon>
        <taxon>Gammaproteobacteria</taxon>
        <taxon>Oceanospirillales</taxon>
        <taxon>Halomonadaceae</taxon>
        <taxon>Vreelandella</taxon>
    </lineage>
</organism>
<keyword evidence="2" id="KW-1185">Reference proteome</keyword>
<protein>
    <submittedName>
        <fullName evidence="1">Uncharacterized protein</fullName>
    </submittedName>
</protein>
<sequence>MGTDRYLSRLDEDQLRHARCTIDDLLRLKKDEVKRVVWRVCDDFMCLGNFREDEYLKAVEFMAEKAKENFEKEPKDKIRHKSLQIELKPERVPESEYESFFQ</sequence>
<dbReference type="EMBL" id="RZHD01000003">
    <property type="protein sequence ID" value="RUR49015.1"/>
    <property type="molecule type" value="Genomic_DNA"/>
</dbReference>
<evidence type="ECO:0000313" key="1">
    <source>
        <dbReference type="EMBL" id="RUR49015.1"/>
    </source>
</evidence>